<accession>A0A4P8WN86</accession>
<dbReference type="InterPro" id="IPR052893">
    <property type="entry name" value="TCS_response_regulator"/>
</dbReference>
<feature type="modified residue" description="4-aspartylphosphate" evidence="1">
    <location>
        <position position="63"/>
    </location>
</feature>
<keyword evidence="1" id="KW-0597">Phosphoprotein</keyword>
<dbReference type="GO" id="GO:0000160">
    <property type="term" value="P:phosphorelay signal transduction system"/>
    <property type="evidence" value="ECO:0007669"/>
    <property type="project" value="InterPro"/>
</dbReference>
<dbReference type="KEGG" id="nvr:FEJ81_22790"/>
<dbReference type="SMART" id="SM00448">
    <property type="entry name" value="REC"/>
    <property type="match status" value="1"/>
</dbReference>
<dbReference type="SUPFAM" id="SSF52172">
    <property type="entry name" value="CheY-like"/>
    <property type="match status" value="1"/>
</dbReference>
<dbReference type="Gene3D" id="3.40.50.2300">
    <property type="match status" value="1"/>
</dbReference>
<protein>
    <submittedName>
        <fullName evidence="3">Response regulator</fullName>
    </submittedName>
</protein>
<gene>
    <name evidence="3" type="ORF">FEJ81_22790</name>
</gene>
<keyword evidence="3" id="KW-0614">Plasmid</keyword>
<geneLocation type="plasmid" evidence="4">
    <name>pnve414</name>
</geneLocation>
<dbReference type="Proteomes" id="UP000302218">
    <property type="component" value="Plasmid pNVE414"/>
</dbReference>
<dbReference type="RefSeq" id="WP_138247467.1">
    <property type="nucleotide sequence ID" value="NZ_CP040332.1"/>
</dbReference>
<reference evidence="4" key="1">
    <citation type="submission" date="2019-05" db="EMBL/GenBank/DDBJ databases">
        <title>Genome sequence and methylation pattern of the halophilic Archaeon Natrinema versiforme BOL5-4.</title>
        <authorList>
            <person name="DasSarma P."/>
            <person name="Anton B.P."/>
            <person name="DasSarma S.L."/>
            <person name="Martinez F.L."/>
            <person name="Guzman D."/>
            <person name="Roberts R.J."/>
            <person name="DasSarma S."/>
        </authorList>
    </citation>
    <scope>NUCLEOTIDE SEQUENCE [LARGE SCALE GENOMIC DNA]</scope>
    <source>
        <strain evidence="4">BOL5-4</strain>
        <plasmid evidence="4">pnve414</plasmid>
    </source>
</reference>
<evidence type="ECO:0000313" key="4">
    <source>
        <dbReference type="Proteomes" id="UP000302218"/>
    </source>
</evidence>
<dbReference type="CDD" id="cd17557">
    <property type="entry name" value="REC_Rcp-like"/>
    <property type="match status" value="1"/>
</dbReference>
<dbReference type="EMBL" id="CP040332">
    <property type="protein sequence ID" value="QCS45079.1"/>
    <property type="molecule type" value="Genomic_DNA"/>
</dbReference>
<dbReference type="OrthoDB" id="3369at2157"/>
<proteinExistence type="predicted"/>
<organism evidence="3 4">
    <name type="scientific">Natrinema versiforme</name>
    <dbReference type="NCBI Taxonomy" id="88724"/>
    <lineage>
        <taxon>Archaea</taxon>
        <taxon>Methanobacteriati</taxon>
        <taxon>Methanobacteriota</taxon>
        <taxon>Stenosarchaea group</taxon>
        <taxon>Halobacteria</taxon>
        <taxon>Halobacteriales</taxon>
        <taxon>Natrialbaceae</taxon>
        <taxon>Natrinema</taxon>
    </lineage>
</organism>
<name>A0A4P8WN86_9EURY</name>
<dbReference type="PANTHER" id="PTHR44520">
    <property type="entry name" value="RESPONSE REGULATOR RCP1-RELATED"/>
    <property type="match status" value="1"/>
</dbReference>
<sequence>MADIDILLIEDNDGDVRLIERAFETRELPGTVHVVQTGDTALDWLYQRGEYAEQPLPDLVLLDLNLPATSGQDILAERRSDSRLRQIPVIVLTSSQSDSDFVEAYKNCANACLRKPVDPEEFADLIQTATEFWLSTAVLPPAVTDTSE</sequence>
<feature type="domain" description="Response regulatory" evidence="2">
    <location>
        <begin position="5"/>
        <end position="130"/>
    </location>
</feature>
<dbReference type="AlphaFoldDB" id="A0A4P8WN86"/>
<evidence type="ECO:0000256" key="1">
    <source>
        <dbReference type="PROSITE-ProRule" id="PRU00169"/>
    </source>
</evidence>
<dbReference type="Pfam" id="PF00072">
    <property type="entry name" value="Response_reg"/>
    <property type="match status" value="1"/>
</dbReference>
<evidence type="ECO:0000313" key="3">
    <source>
        <dbReference type="EMBL" id="QCS45079.1"/>
    </source>
</evidence>
<evidence type="ECO:0000259" key="2">
    <source>
        <dbReference type="PROSITE" id="PS50110"/>
    </source>
</evidence>
<dbReference type="InterPro" id="IPR001789">
    <property type="entry name" value="Sig_transdc_resp-reg_receiver"/>
</dbReference>
<dbReference type="GeneID" id="40268164"/>
<dbReference type="InterPro" id="IPR011006">
    <property type="entry name" value="CheY-like_superfamily"/>
</dbReference>
<dbReference type="PROSITE" id="PS50110">
    <property type="entry name" value="RESPONSE_REGULATORY"/>
    <property type="match status" value="1"/>
</dbReference>